<evidence type="ECO:0000313" key="5">
    <source>
        <dbReference type="Proteomes" id="UP000542674"/>
    </source>
</evidence>
<dbReference type="InterPro" id="IPR013094">
    <property type="entry name" value="AB_hydrolase_3"/>
</dbReference>
<dbReference type="PANTHER" id="PTHR48081:SF8">
    <property type="entry name" value="ALPHA_BETA HYDROLASE FOLD-3 DOMAIN-CONTAINING PROTEIN-RELATED"/>
    <property type="match status" value="1"/>
</dbReference>
<name>A0A7W7T2D4_9PSEU</name>
<evidence type="ECO:0000256" key="2">
    <source>
        <dbReference type="ARBA" id="ARBA00022801"/>
    </source>
</evidence>
<organism evidence="4 5">
    <name type="scientific">Saccharothrix violaceirubra</name>
    <dbReference type="NCBI Taxonomy" id="413306"/>
    <lineage>
        <taxon>Bacteria</taxon>
        <taxon>Bacillati</taxon>
        <taxon>Actinomycetota</taxon>
        <taxon>Actinomycetes</taxon>
        <taxon>Pseudonocardiales</taxon>
        <taxon>Pseudonocardiaceae</taxon>
        <taxon>Saccharothrix</taxon>
    </lineage>
</organism>
<dbReference type="FunFam" id="3.40.50.1820:FF:000089">
    <property type="entry name" value="Alpha/beta hydrolase"/>
    <property type="match status" value="1"/>
</dbReference>
<gene>
    <name evidence="4" type="ORF">F4559_002615</name>
</gene>
<dbReference type="InterPro" id="IPR050300">
    <property type="entry name" value="GDXG_lipolytic_enzyme"/>
</dbReference>
<feature type="domain" description="Alpha/beta hydrolase fold-3" evidence="3">
    <location>
        <begin position="79"/>
        <end position="285"/>
    </location>
</feature>
<comment type="caution">
    <text evidence="4">The sequence shown here is derived from an EMBL/GenBank/DDBJ whole genome shotgun (WGS) entry which is preliminary data.</text>
</comment>
<evidence type="ECO:0000256" key="1">
    <source>
        <dbReference type="ARBA" id="ARBA00010515"/>
    </source>
</evidence>
<dbReference type="Proteomes" id="UP000542674">
    <property type="component" value="Unassembled WGS sequence"/>
</dbReference>
<dbReference type="GO" id="GO:0016787">
    <property type="term" value="F:hydrolase activity"/>
    <property type="evidence" value="ECO:0007669"/>
    <property type="project" value="UniProtKB-KW"/>
</dbReference>
<dbReference type="InterPro" id="IPR029058">
    <property type="entry name" value="AB_hydrolase_fold"/>
</dbReference>
<sequence>MPLHPEAQAVIEATAAQGGLIPLDAGSAADVRARFAASWRPSLRRQEVASAVDRAVPGPAGEIPVRVYTPEGEGPFPALVWYHGGGWVLGSLDENDATCRALANAVGMVVVSVDYRLAPEHRFPAAVDDAHAAYLWVVESGDAIGVDTSRVAVGGESAGANLAAVVSLRTRDLDEPRPVFQLLASPVIAPPSERQSYVDYAVDHFLDRESMEWFFRQYPAKPEDLVHPHLAPLEAEHHRDLPAALVFTAEFDPLRDEGEEYAHRLLDSGVPVQLLRYEGQIHGFFALLVDQLGVSADAHARAASALRAAFHKEA</sequence>
<dbReference type="Gene3D" id="3.40.50.1820">
    <property type="entry name" value="alpha/beta hydrolase"/>
    <property type="match status" value="1"/>
</dbReference>
<reference evidence="4 5" key="1">
    <citation type="submission" date="2020-08" db="EMBL/GenBank/DDBJ databases">
        <title>Sequencing the genomes of 1000 actinobacteria strains.</title>
        <authorList>
            <person name="Klenk H.-P."/>
        </authorList>
    </citation>
    <scope>NUCLEOTIDE SEQUENCE [LARGE SCALE GENOMIC DNA]</scope>
    <source>
        <strain evidence="4 5">DSM 45084</strain>
    </source>
</reference>
<dbReference type="AlphaFoldDB" id="A0A7W7T2D4"/>
<keyword evidence="2 4" id="KW-0378">Hydrolase</keyword>
<comment type="similarity">
    <text evidence="1">Belongs to the 'GDXG' lipolytic enzyme family.</text>
</comment>
<dbReference type="PANTHER" id="PTHR48081">
    <property type="entry name" value="AB HYDROLASE SUPERFAMILY PROTEIN C4A8.06C"/>
    <property type="match status" value="1"/>
</dbReference>
<dbReference type="Pfam" id="PF07859">
    <property type="entry name" value="Abhydrolase_3"/>
    <property type="match status" value="1"/>
</dbReference>
<evidence type="ECO:0000259" key="3">
    <source>
        <dbReference type="Pfam" id="PF07859"/>
    </source>
</evidence>
<dbReference type="RefSeq" id="WP_184668701.1">
    <property type="nucleotide sequence ID" value="NZ_BAABAI010000013.1"/>
</dbReference>
<protein>
    <submittedName>
        <fullName evidence="4">Acetyl esterase</fullName>
        <ecNumber evidence="4">3.1.1.-</ecNumber>
    </submittedName>
</protein>
<dbReference type="EC" id="3.1.1.-" evidence="4"/>
<dbReference type="EMBL" id="JACHJS010000001">
    <property type="protein sequence ID" value="MBB4965256.1"/>
    <property type="molecule type" value="Genomic_DNA"/>
</dbReference>
<evidence type="ECO:0000313" key="4">
    <source>
        <dbReference type="EMBL" id="MBB4965256.1"/>
    </source>
</evidence>
<dbReference type="SUPFAM" id="SSF53474">
    <property type="entry name" value="alpha/beta-Hydrolases"/>
    <property type="match status" value="1"/>
</dbReference>
<accession>A0A7W7T2D4</accession>
<proteinExistence type="inferred from homology"/>
<keyword evidence="5" id="KW-1185">Reference proteome</keyword>